<protein>
    <submittedName>
        <fullName evidence="2">Uncharacterized protein</fullName>
    </submittedName>
</protein>
<feature type="region of interest" description="Disordered" evidence="1">
    <location>
        <begin position="1"/>
        <end position="47"/>
    </location>
</feature>
<evidence type="ECO:0000313" key="2">
    <source>
        <dbReference type="EMBL" id="PLW21426.1"/>
    </source>
</evidence>
<dbReference type="STRING" id="200324.A0A2N5T7J0"/>
<dbReference type="PANTHER" id="PTHR45125">
    <property type="entry name" value="F21J9.4-RELATED"/>
    <property type="match status" value="1"/>
</dbReference>
<evidence type="ECO:0000256" key="1">
    <source>
        <dbReference type="SAM" id="MobiDB-lite"/>
    </source>
</evidence>
<dbReference type="PANTHER" id="PTHR45125:SF3">
    <property type="entry name" value="NO-APICAL-MERISTEM-ASSOCIATED CARBOXY-TERMINAL DOMAIN PROTEIN"/>
    <property type="match status" value="1"/>
</dbReference>
<dbReference type="OrthoDB" id="7763131at2759"/>
<reference evidence="2 3" key="1">
    <citation type="submission" date="2017-11" db="EMBL/GenBank/DDBJ databases">
        <title>De novo assembly and phasing of dikaryotic genomes from two isolates of Puccinia coronata f. sp. avenae, the causal agent of oat crown rust.</title>
        <authorList>
            <person name="Miller M.E."/>
            <person name="Zhang Y."/>
            <person name="Omidvar V."/>
            <person name="Sperschneider J."/>
            <person name="Schwessinger B."/>
            <person name="Raley C."/>
            <person name="Palmer J.M."/>
            <person name="Garnica D."/>
            <person name="Upadhyaya N."/>
            <person name="Rathjen J."/>
            <person name="Taylor J.M."/>
            <person name="Park R.F."/>
            <person name="Dodds P.N."/>
            <person name="Hirsch C.D."/>
            <person name="Kianian S.F."/>
            <person name="Figueroa M."/>
        </authorList>
    </citation>
    <scope>NUCLEOTIDE SEQUENCE [LARGE SCALE GENOMIC DNA]</scope>
    <source>
        <strain evidence="2">12NC29</strain>
    </source>
</reference>
<organism evidence="2 3">
    <name type="scientific">Puccinia coronata f. sp. avenae</name>
    <dbReference type="NCBI Taxonomy" id="200324"/>
    <lineage>
        <taxon>Eukaryota</taxon>
        <taxon>Fungi</taxon>
        <taxon>Dikarya</taxon>
        <taxon>Basidiomycota</taxon>
        <taxon>Pucciniomycotina</taxon>
        <taxon>Pucciniomycetes</taxon>
        <taxon>Pucciniales</taxon>
        <taxon>Pucciniaceae</taxon>
        <taxon>Puccinia</taxon>
    </lineage>
</organism>
<sequence>MSLNTSLPAFLDPLLEDNQPEEDFEEEQTPTSKKKKNAEPKITQQRNYSDKEDIQLCELWLDVTQDPVVGTNQTGDGFWNCITKKYMIANPCGTQEPLVHPSRSHQQVLGVYPQKRFCAYCLLQNPGQRSKVEQVHHEPPEQIGLPKAKAPGHNYHHCRFVGTP</sequence>
<dbReference type="AlphaFoldDB" id="A0A2N5T7J0"/>
<feature type="compositionally biased region" description="Acidic residues" evidence="1">
    <location>
        <begin position="14"/>
        <end position="28"/>
    </location>
</feature>
<evidence type="ECO:0000313" key="3">
    <source>
        <dbReference type="Proteomes" id="UP000235388"/>
    </source>
</evidence>
<dbReference type="EMBL" id="PGCJ01000784">
    <property type="protein sequence ID" value="PLW21426.1"/>
    <property type="molecule type" value="Genomic_DNA"/>
</dbReference>
<proteinExistence type="predicted"/>
<name>A0A2N5T7J0_9BASI</name>
<gene>
    <name evidence="2" type="ORF">PCANC_03847</name>
</gene>
<comment type="caution">
    <text evidence="2">The sequence shown here is derived from an EMBL/GenBank/DDBJ whole genome shotgun (WGS) entry which is preliminary data.</text>
</comment>
<accession>A0A2N5T7J0</accession>
<keyword evidence="3" id="KW-1185">Reference proteome</keyword>
<dbReference type="Proteomes" id="UP000235388">
    <property type="component" value="Unassembled WGS sequence"/>
</dbReference>